<accession>A0A0V0X953</accession>
<keyword evidence="1" id="KW-0472">Membrane</keyword>
<keyword evidence="3" id="KW-1185">Reference proteome</keyword>
<sequence>LQQRFLVVLIIFGSLLALGFSTLELHQGLQYHMFLILLDRLVWSMLLNSRIGVVGT</sequence>
<evidence type="ECO:0000313" key="2">
    <source>
        <dbReference type="EMBL" id="KRX84373.1"/>
    </source>
</evidence>
<feature type="non-terminal residue" evidence="2">
    <location>
        <position position="56"/>
    </location>
</feature>
<feature type="non-terminal residue" evidence="2">
    <location>
        <position position="1"/>
    </location>
</feature>
<dbReference type="AlphaFoldDB" id="A0A0V0X953"/>
<proteinExistence type="predicted"/>
<feature type="transmembrane region" description="Helical" evidence="1">
    <location>
        <begin position="5"/>
        <end position="23"/>
    </location>
</feature>
<protein>
    <submittedName>
        <fullName evidence="2">Uncharacterized protein</fullName>
    </submittedName>
</protein>
<keyword evidence="1" id="KW-0812">Transmembrane</keyword>
<keyword evidence="1" id="KW-1133">Transmembrane helix</keyword>
<comment type="caution">
    <text evidence="2">The sequence shown here is derived from an EMBL/GenBank/DDBJ whole genome shotgun (WGS) entry which is preliminary data.</text>
</comment>
<gene>
    <name evidence="2" type="ORF">T12_13760</name>
</gene>
<dbReference type="Proteomes" id="UP000054783">
    <property type="component" value="Unassembled WGS sequence"/>
</dbReference>
<reference evidence="2 3" key="1">
    <citation type="submission" date="2015-01" db="EMBL/GenBank/DDBJ databases">
        <title>Evolution of Trichinella species and genotypes.</title>
        <authorList>
            <person name="Korhonen P.K."/>
            <person name="Edoardo P."/>
            <person name="Giuseppe L.R."/>
            <person name="Gasser R.B."/>
        </authorList>
    </citation>
    <scope>NUCLEOTIDE SEQUENCE [LARGE SCALE GENOMIC DNA]</scope>
    <source>
        <strain evidence="2">ISS2496</strain>
    </source>
</reference>
<dbReference type="EMBL" id="JYDQ01005316">
    <property type="protein sequence ID" value="KRX84373.1"/>
    <property type="molecule type" value="Genomic_DNA"/>
</dbReference>
<evidence type="ECO:0000313" key="3">
    <source>
        <dbReference type="Proteomes" id="UP000054783"/>
    </source>
</evidence>
<name>A0A0V0X953_9BILA</name>
<evidence type="ECO:0000256" key="1">
    <source>
        <dbReference type="SAM" id="Phobius"/>
    </source>
</evidence>
<organism evidence="2 3">
    <name type="scientific">Trichinella patagoniensis</name>
    <dbReference type="NCBI Taxonomy" id="990121"/>
    <lineage>
        <taxon>Eukaryota</taxon>
        <taxon>Metazoa</taxon>
        <taxon>Ecdysozoa</taxon>
        <taxon>Nematoda</taxon>
        <taxon>Enoplea</taxon>
        <taxon>Dorylaimia</taxon>
        <taxon>Trichinellida</taxon>
        <taxon>Trichinellidae</taxon>
        <taxon>Trichinella</taxon>
    </lineage>
</organism>